<feature type="compositionally biased region" description="Basic residues" evidence="1">
    <location>
        <begin position="60"/>
        <end position="78"/>
    </location>
</feature>
<gene>
    <name evidence="2" type="ORF">AVDCRST_MAG48-1726</name>
</gene>
<organism evidence="2">
    <name type="scientific">uncultured Friedmanniella sp</name>
    <dbReference type="NCBI Taxonomy" id="335381"/>
    <lineage>
        <taxon>Bacteria</taxon>
        <taxon>Bacillati</taxon>
        <taxon>Actinomycetota</taxon>
        <taxon>Actinomycetes</taxon>
        <taxon>Propionibacteriales</taxon>
        <taxon>Nocardioidaceae</taxon>
        <taxon>Friedmanniella</taxon>
        <taxon>environmental samples</taxon>
    </lineage>
</organism>
<reference evidence="2" key="1">
    <citation type="submission" date="2020-02" db="EMBL/GenBank/DDBJ databases">
        <authorList>
            <person name="Meier V. D."/>
        </authorList>
    </citation>
    <scope>NUCLEOTIDE SEQUENCE</scope>
    <source>
        <strain evidence="2">AVDCRST_MAG48</strain>
    </source>
</reference>
<feature type="non-terminal residue" evidence="2">
    <location>
        <position position="1"/>
    </location>
</feature>
<name>A0A6J4KJR3_9ACTN</name>
<feature type="non-terminal residue" evidence="2">
    <location>
        <position position="142"/>
    </location>
</feature>
<protein>
    <submittedName>
        <fullName evidence="2">Uncharacterized protein</fullName>
    </submittedName>
</protein>
<feature type="compositionally biased region" description="Basic and acidic residues" evidence="1">
    <location>
        <begin position="79"/>
        <end position="108"/>
    </location>
</feature>
<feature type="compositionally biased region" description="Low complexity" evidence="1">
    <location>
        <begin position="48"/>
        <end position="59"/>
    </location>
</feature>
<proteinExistence type="predicted"/>
<evidence type="ECO:0000313" key="2">
    <source>
        <dbReference type="EMBL" id="CAA9306414.1"/>
    </source>
</evidence>
<feature type="region of interest" description="Disordered" evidence="1">
    <location>
        <begin position="1"/>
        <end position="142"/>
    </location>
</feature>
<evidence type="ECO:0000256" key="1">
    <source>
        <dbReference type="SAM" id="MobiDB-lite"/>
    </source>
</evidence>
<sequence>DPTPGQPWLRHRRTDPRGARPRPGPRPAGGGRPAVVRPLHRRRGGPERGPCGLPGSQRGNGRRRGPSRRRGVPPHRRTGLLEHDGAGGDRSLRGPCRHPGDRPGDGRLHGAARRRRAAGSPRLDPARRRGRRRARHLPEPAM</sequence>
<accession>A0A6J4KJR3</accession>
<dbReference type="AlphaFoldDB" id="A0A6J4KJR3"/>
<dbReference type="EMBL" id="CADCTS010000250">
    <property type="protein sequence ID" value="CAA9306414.1"/>
    <property type="molecule type" value="Genomic_DNA"/>
</dbReference>